<feature type="domain" description="Fido" evidence="2">
    <location>
        <begin position="54"/>
        <end position="192"/>
    </location>
</feature>
<dbReference type="PANTHER" id="PTHR13504:SF39">
    <property type="entry name" value="CELL FILAMENTATION PROTEIN"/>
    <property type="match status" value="1"/>
</dbReference>
<dbReference type="PANTHER" id="PTHR13504">
    <property type="entry name" value="FIDO DOMAIN-CONTAINING PROTEIN DDB_G0283145"/>
    <property type="match status" value="1"/>
</dbReference>
<dbReference type="InterPro" id="IPR036597">
    <property type="entry name" value="Fido-like_dom_sf"/>
</dbReference>
<dbReference type="NCBIfam" id="TIGR02613">
    <property type="entry name" value="mob_myst_B"/>
    <property type="match status" value="1"/>
</dbReference>
<evidence type="ECO:0000313" key="3">
    <source>
        <dbReference type="EMBL" id="OGC27728.1"/>
    </source>
</evidence>
<evidence type="ECO:0000256" key="1">
    <source>
        <dbReference type="PIRSR" id="PIRSR640198-1"/>
    </source>
</evidence>
<dbReference type="Gene3D" id="1.10.3290.10">
    <property type="entry name" value="Fido-like domain"/>
    <property type="match status" value="1"/>
</dbReference>
<comment type="caution">
    <text evidence="3">The sequence shown here is derived from an EMBL/GenBank/DDBJ whole genome shotgun (WGS) entry which is preliminary data.</text>
</comment>
<feature type="active site" evidence="1">
    <location>
        <position position="128"/>
    </location>
</feature>
<organism evidence="3 4">
    <name type="scientific">candidate division WOR-1 bacterium RIFOXYC12_FULL_54_18</name>
    <dbReference type="NCBI Taxonomy" id="1802584"/>
    <lineage>
        <taxon>Bacteria</taxon>
        <taxon>Bacillati</taxon>
        <taxon>Saganbacteria</taxon>
    </lineage>
</organism>
<dbReference type="InterPro" id="IPR013436">
    <property type="entry name" value="Mobile_mystery_prot_B"/>
</dbReference>
<dbReference type="InterPro" id="IPR003812">
    <property type="entry name" value="Fido"/>
</dbReference>
<name>A0A1F4T4U3_UNCSA</name>
<dbReference type="EMBL" id="MEUG01000001">
    <property type="protein sequence ID" value="OGC27728.1"/>
    <property type="molecule type" value="Genomic_DNA"/>
</dbReference>
<sequence>MLFTEDIPGATPIDDVSGLIPTHISTRSELNEWETANILKAVKYHLSEKRKLTINIQWLKKLHKEMFGESWKWAGKFRQRNLSLGIDWHNINDQIKALVDDIAYWRKNNSLSIFEQSIRIHHRLVKIHPFENGNGRHARLVSDIYLYNNNESRPIWPSDELIEKSNIRDKYISALKDADSGNYSTLKHFTAELMKR</sequence>
<protein>
    <recommendedName>
        <fullName evidence="2">Fido domain-containing protein</fullName>
    </recommendedName>
</protein>
<reference evidence="3 4" key="1">
    <citation type="journal article" date="2016" name="Nat. Commun.">
        <title>Thousands of microbial genomes shed light on interconnected biogeochemical processes in an aquifer system.</title>
        <authorList>
            <person name="Anantharaman K."/>
            <person name="Brown C.T."/>
            <person name="Hug L.A."/>
            <person name="Sharon I."/>
            <person name="Castelle C.J."/>
            <person name="Probst A.J."/>
            <person name="Thomas B.C."/>
            <person name="Singh A."/>
            <person name="Wilkins M.J."/>
            <person name="Karaoz U."/>
            <person name="Brodie E.L."/>
            <person name="Williams K.H."/>
            <person name="Hubbard S.S."/>
            <person name="Banfield J.F."/>
        </authorList>
    </citation>
    <scope>NUCLEOTIDE SEQUENCE [LARGE SCALE GENOMIC DNA]</scope>
</reference>
<evidence type="ECO:0000313" key="4">
    <source>
        <dbReference type="Proteomes" id="UP000178602"/>
    </source>
</evidence>
<dbReference type="SUPFAM" id="SSF140931">
    <property type="entry name" value="Fic-like"/>
    <property type="match status" value="1"/>
</dbReference>
<dbReference type="InterPro" id="IPR040198">
    <property type="entry name" value="Fido_containing"/>
</dbReference>
<dbReference type="AlphaFoldDB" id="A0A1F4T4U3"/>
<dbReference type="Proteomes" id="UP000178602">
    <property type="component" value="Unassembled WGS sequence"/>
</dbReference>
<dbReference type="Pfam" id="PF02661">
    <property type="entry name" value="Fic"/>
    <property type="match status" value="1"/>
</dbReference>
<accession>A0A1F4T4U3</accession>
<evidence type="ECO:0000259" key="2">
    <source>
        <dbReference type="PROSITE" id="PS51459"/>
    </source>
</evidence>
<proteinExistence type="predicted"/>
<gene>
    <name evidence="3" type="ORF">A3K49_01775</name>
</gene>
<dbReference type="PROSITE" id="PS51459">
    <property type="entry name" value="FIDO"/>
    <property type="match status" value="1"/>
</dbReference>